<dbReference type="InterPro" id="IPR003599">
    <property type="entry name" value="Ig_sub"/>
</dbReference>
<keyword evidence="9" id="KW-1185">Reference proteome</keyword>
<dbReference type="InterPro" id="IPR036179">
    <property type="entry name" value="Ig-like_dom_sf"/>
</dbReference>
<dbReference type="InterPro" id="IPR013106">
    <property type="entry name" value="Ig_V-set"/>
</dbReference>
<dbReference type="GO" id="GO:0005886">
    <property type="term" value="C:plasma membrane"/>
    <property type="evidence" value="ECO:0007669"/>
    <property type="project" value="TreeGrafter"/>
</dbReference>
<keyword evidence="6" id="KW-0732">Signal</keyword>
<feature type="signal peptide" evidence="6">
    <location>
        <begin position="1"/>
        <end position="18"/>
    </location>
</feature>
<dbReference type="CDD" id="cd05716">
    <property type="entry name" value="IgV_pIgR_like"/>
    <property type="match status" value="1"/>
</dbReference>
<evidence type="ECO:0000256" key="3">
    <source>
        <dbReference type="ARBA" id="ARBA00023136"/>
    </source>
</evidence>
<dbReference type="InterPro" id="IPR000758">
    <property type="entry name" value="Enterovir_OMP"/>
</dbReference>
<keyword evidence="2 5" id="KW-0812">Transmembrane</keyword>
<organism evidence="8 9">
    <name type="scientific">Ameiurus melas</name>
    <name type="common">Black bullhead</name>
    <name type="synonym">Silurus melas</name>
    <dbReference type="NCBI Taxonomy" id="219545"/>
    <lineage>
        <taxon>Eukaryota</taxon>
        <taxon>Metazoa</taxon>
        <taxon>Chordata</taxon>
        <taxon>Craniata</taxon>
        <taxon>Vertebrata</taxon>
        <taxon>Euteleostomi</taxon>
        <taxon>Actinopterygii</taxon>
        <taxon>Neopterygii</taxon>
        <taxon>Teleostei</taxon>
        <taxon>Ostariophysi</taxon>
        <taxon>Siluriformes</taxon>
        <taxon>Ictaluridae</taxon>
        <taxon>Ameiurus</taxon>
    </lineage>
</organism>
<dbReference type="SMART" id="SM00409">
    <property type="entry name" value="IG"/>
    <property type="match status" value="3"/>
</dbReference>
<feature type="domain" description="Immunoglobulin" evidence="7">
    <location>
        <begin position="18"/>
        <end position="119"/>
    </location>
</feature>
<dbReference type="PROSITE" id="PS00694">
    <property type="entry name" value="ENT_VIR_OMP_1"/>
    <property type="match status" value="1"/>
</dbReference>
<proteinExistence type="predicted"/>
<feature type="transmembrane region" description="Helical" evidence="5">
    <location>
        <begin position="384"/>
        <end position="405"/>
    </location>
</feature>
<accession>A0A7J6A7Q3</accession>
<feature type="region of interest" description="Disordered" evidence="4">
    <location>
        <begin position="347"/>
        <end position="375"/>
    </location>
</feature>
<protein>
    <recommendedName>
        <fullName evidence="7">Immunoglobulin domain-containing protein</fullName>
    </recommendedName>
</protein>
<evidence type="ECO:0000256" key="5">
    <source>
        <dbReference type="SAM" id="Phobius"/>
    </source>
</evidence>
<sequence length="467" mass="52542">MKILLIFTLCLISDGGASKELTGYSGGGVLIKCKYDTEYRQKQKYFCKGSWRSCSEQIKTGAKNEWINSGRFSLFDDTKSAEFSVMIRELTVQDIGTYYCGVDLPRVIDISIRVELKVKEVGSVSREVISYAEGGINIKYRYEDEYKYKPKSFCKMGTHQWCFNGITTKLHSEWSHDGRFSIQDNRSAGFFSVFIRELITEDTGTYACAVVVSDEIQIYTVVKLKVREDVSYEKSISKTVHVGGDLNISCKYPESLRRDPKFLCKTMLQRAACSYKESVKESRKDVNEGKFSLYDDRETQMLTVSIRNVTEQDSGEYWCGPEATWTSDHGYRVYFTQINLTVTDPRVPVSTSKTTQPSSSSFPSSSSSELNPASPPAGFPASTVITVSVILLLFLIGIIFLFVFLQKRCRIQGSASFGVQSSGNHQKEVKDTRRHSASDAGPIYCNVTTYKLPTIPSDPSQNVYANM</sequence>
<evidence type="ECO:0000259" key="7">
    <source>
        <dbReference type="SMART" id="SM00409"/>
    </source>
</evidence>
<feature type="domain" description="Immunoglobulin" evidence="7">
    <location>
        <begin position="235"/>
        <end position="343"/>
    </location>
</feature>
<dbReference type="Proteomes" id="UP000593565">
    <property type="component" value="Unassembled WGS sequence"/>
</dbReference>
<evidence type="ECO:0000256" key="2">
    <source>
        <dbReference type="ARBA" id="ARBA00022692"/>
    </source>
</evidence>
<dbReference type="PANTHER" id="PTHR11860">
    <property type="entry name" value="POLYMERIC-IMMUNOGLOBULIN RECEPTOR"/>
    <property type="match status" value="1"/>
</dbReference>
<reference evidence="8 9" key="1">
    <citation type="submission" date="2020-02" db="EMBL/GenBank/DDBJ databases">
        <title>A chromosome-scale genome assembly of the black bullhead catfish (Ameiurus melas).</title>
        <authorList>
            <person name="Wen M."/>
            <person name="Zham M."/>
            <person name="Cabau C."/>
            <person name="Klopp C."/>
            <person name="Donnadieu C."/>
            <person name="Roques C."/>
            <person name="Bouchez O."/>
            <person name="Lampietro C."/>
            <person name="Jouanno E."/>
            <person name="Herpin A."/>
            <person name="Louis A."/>
            <person name="Berthelot C."/>
            <person name="Parey E."/>
            <person name="Roest-Crollius H."/>
            <person name="Braasch I."/>
            <person name="Postlethwait J."/>
            <person name="Robinson-Rechavi M."/>
            <person name="Echchiki A."/>
            <person name="Begum T."/>
            <person name="Montfort J."/>
            <person name="Schartl M."/>
            <person name="Bobe J."/>
            <person name="Guiguen Y."/>
        </authorList>
    </citation>
    <scope>NUCLEOTIDE SEQUENCE [LARGE SCALE GENOMIC DNA]</scope>
    <source>
        <strain evidence="8">M_S1</strain>
        <tissue evidence="8">Blood</tissue>
    </source>
</reference>
<feature type="compositionally biased region" description="Low complexity" evidence="4">
    <location>
        <begin position="348"/>
        <end position="372"/>
    </location>
</feature>
<comment type="caution">
    <text evidence="8">The sequence shown here is derived from an EMBL/GenBank/DDBJ whole genome shotgun (WGS) entry which is preliminary data.</text>
</comment>
<evidence type="ECO:0000313" key="8">
    <source>
        <dbReference type="EMBL" id="KAF4078783.1"/>
    </source>
</evidence>
<keyword evidence="3 5" id="KW-0472">Membrane</keyword>
<dbReference type="Pfam" id="PF07686">
    <property type="entry name" value="V-set"/>
    <property type="match status" value="3"/>
</dbReference>
<evidence type="ECO:0000256" key="4">
    <source>
        <dbReference type="SAM" id="MobiDB-lite"/>
    </source>
</evidence>
<feature type="chain" id="PRO_5029511256" description="Immunoglobulin domain-containing protein" evidence="6">
    <location>
        <begin position="19"/>
        <end position="467"/>
    </location>
</feature>
<comment type="subcellular location">
    <subcellularLocation>
        <location evidence="1">Membrane</location>
    </subcellularLocation>
</comment>
<evidence type="ECO:0000256" key="6">
    <source>
        <dbReference type="SAM" id="SignalP"/>
    </source>
</evidence>
<gene>
    <name evidence="8" type="ORF">AMELA_G00185510</name>
</gene>
<evidence type="ECO:0000256" key="1">
    <source>
        <dbReference type="ARBA" id="ARBA00004370"/>
    </source>
</evidence>
<dbReference type="GO" id="GO:0004888">
    <property type="term" value="F:transmembrane signaling receptor activity"/>
    <property type="evidence" value="ECO:0007669"/>
    <property type="project" value="TreeGrafter"/>
</dbReference>
<dbReference type="InterPro" id="IPR013783">
    <property type="entry name" value="Ig-like_fold"/>
</dbReference>
<dbReference type="EMBL" id="JAAGNN010000016">
    <property type="protein sequence ID" value="KAF4078783.1"/>
    <property type="molecule type" value="Genomic_DNA"/>
</dbReference>
<dbReference type="PANTHER" id="PTHR11860:SF118">
    <property type="entry name" value="CMRF35-LIKE MOLECULE 3-RELATED"/>
    <property type="match status" value="1"/>
</dbReference>
<name>A0A7J6A7Q3_AMEME</name>
<dbReference type="SUPFAM" id="SSF48726">
    <property type="entry name" value="Immunoglobulin"/>
    <property type="match status" value="3"/>
</dbReference>
<dbReference type="InterPro" id="IPR050671">
    <property type="entry name" value="CD300_family_receptors"/>
</dbReference>
<feature type="domain" description="Immunoglobulin" evidence="7">
    <location>
        <begin position="125"/>
        <end position="227"/>
    </location>
</feature>
<dbReference type="Gene3D" id="2.60.40.10">
    <property type="entry name" value="Immunoglobulins"/>
    <property type="match status" value="3"/>
</dbReference>
<dbReference type="AlphaFoldDB" id="A0A7J6A7Q3"/>
<evidence type="ECO:0000313" key="9">
    <source>
        <dbReference type="Proteomes" id="UP000593565"/>
    </source>
</evidence>
<keyword evidence="5" id="KW-1133">Transmembrane helix</keyword>